<feature type="transmembrane region" description="Helical" evidence="7">
    <location>
        <begin position="553"/>
        <end position="575"/>
    </location>
</feature>
<dbReference type="PANTHER" id="PTHR12300">
    <property type="entry name" value="HVA22-LIKE PROTEINS"/>
    <property type="match status" value="1"/>
</dbReference>
<dbReference type="EMBL" id="HBNS01005902">
    <property type="protein sequence ID" value="CAE4587758.1"/>
    <property type="molecule type" value="Transcribed_RNA"/>
</dbReference>
<evidence type="ECO:0000256" key="2">
    <source>
        <dbReference type="ARBA" id="ARBA00008573"/>
    </source>
</evidence>
<proteinExistence type="inferred from homology"/>
<feature type="transmembrane region" description="Helical" evidence="7">
    <location>
        <begin position="244"/>
        <end position="265"/>
    </location>
</feature>
<evidence type="ECO:0000313" key="9">
    <source>
        <dbReference type="EMBL" id="CAE4587758.1"/>
    </source>
</evidence>
<reference evidence="9" key="1">
    <citation type="submission" date="2021-01" db="EMBL/GenBank/DDBJ databases">
        <authorList>
            <person name="Corre E."/>
            <person name="Pelletier E."/>
            <person name="Niang G."/>
            <person name="Scheremetjew M."/>
            <person name="Finn R."/>
            <person name="Kale V."/>
            <person name="Holt S."/>
            <person name="Cochrane G."/>
            <person name="Meng A."/>
            <person name="Brown T."/>
            <person name="Cohen L."/>
        </authorList>
    </citation>
    <scope>NUCLEOTIDE SEQUENCE</scope>
    <source>
        <strain evidence="9">GSO104</strain>
    </source>
</reference>
<accession>A0A7S4QNW1</accession>
<feature type="domain" description="C2" evidence="8">
    <location>
        <begin position="432"/>
        <end position="579"/>
    </location>
</feature>
<dbReference type="AlphaFoldDB" id="A0A7S4QNW1"/>
<dbReference type="CDD" id="cd00030">
    <property type="entry name" value="C2"/>
    <property type="match status" value="1"/>
</dbReference>
<organism evidence="9">
    <name type="scientific">Ditylum brightwellii</name>
    <dbReference type="NCBI Taxonomy" id="49249"/>
    <lineage>
        <taxon>Eukaryota</taxon>
        <taxon>Sar</taxon>
        <taxon>Stramenopiles</taxon>
        <taxon>Ochrophyta</taxon>
        <taxon>Bacillariophyta</taxon>
        <taxon>Mediophyceae</taxon>
        <taxon>Lithodesmiophycidae</taxon>
        <taxon>Lithodesmiales</taxon>
        <taxon>Lithodesmiaceae</taxon>
        <taxon>Ditylum</taxon>
    </lineage>
</organism>
<dbReference type="Pfam" id="PF03134">
    <property type="entry name" value="TB2_DP1_HVA22"/>
    <property type="match status" value="1"/>
</dbReference>
<feature type="transmembrane region" description="Helical" evidence="7">
    <location>
        <begin position="623"/>
        <end position="641"/>
    </location>
</feature>
<feature type="compositionally biased region" description="Basic and acidic residues" evidence="6">
    <location>
        <begin position="685"/>
        <end position="699"/>
    </location>
</feature>
<gene>
    <name evidence="9" type="ORF">DBRI00130_LOCUS4800</name>
</gene>
<evidence type="ECO:0000256" key="6">
    <source>
        <dbReference type="SAM" id="MobiDB-lite"/>
    </source>
</evidence>
<evidence type="ECO:0000259" key="8">
    <source>
        <dbReference type="PROSITE" id="PS50004"/>
    </source>
</evidence>
<keyword evidence="5 7" id="KW-0472">Membrane</keyword>
<evidence type="ECO:0000256" key="4">
    <source>
        <dbReference type="ARBA" id="ARBA00022989"/>
    </source>
</evidence>
<sequence length="710" mass="81152">MNIPSVVCVIFSTKKTIMGLIGAVAEVSAASLGVISSPLSLLSSPKIVFSTLLMCWQMRDEIGTLKAYTSLTVSLILTRNKQEREDVTCQLCDRVMEDLMEATEDVQDIPCSIICFRMKRCVDMCEGLKEVQESAQEFPCVSAGYCPAPDDDEYAVERGGDNVDGVPECRMNNFQCGPASHCQRVMKGLRLRCELKPGIKKWVQMRRHALGSAVAVASAMMTWPHCSEENGAETQFCIADPRGYAYVAHLITMFLVFGVGVYRSLKALMTPGSDDDAQCLTFWLVVAVLSSIEGYAKVILSQNFPPYFYAKCLFVAWLLFNDGAEKIYRRLIRRILRDYKYILDVLRLSHGHMGASQIKACNQNNFLETIDEKIPSKPFAKYYDPSVKMPLSSPSQIYYTGWSHQLDDLSVFYSHIDANKESLENIFDKYEWWSDLEESLLDWKSFNPRYLQITLLSADNLPDLDKYEVTDPYAVFTIRQPKEPKKPSSTTFRKIRSTTKFNTLSPVWNESFEIRLMGGTLDESTGYYRSRIIEQDSKLDISFYDEDGHYISLFLRLANLFLTLLLPCLLFMAFFDFPYITTQEYLDTVLENKNSTLLFDMCDIGQQIDAQIIAFMRMDDGRISTVPLVSFLSAIILLELLQRWWQQNTKKDELIGQISIDLKDLMDQKEHLFTQQPLFLPCKGKSEDQVKQEENEQNRGEITFAARLSE</sequence>
<evidence type="ECO:0000256" key="1">
    <source>
        <dbReference type="ARBA" id="ARBA00004141"/>
    </source>
</evidence>
<dbReference type="SMART" id="SM00239">
    <property type="entry name" value="C2"/>
    <property type="match status" value="1"/>
</dbReference>
<name>A0A7S4QNW1_9STRA</name>
<dbReference type="GO" id="GO:0016020">
    <property type="term" value="C:membrane"/>
    <property type="evidence" value="ECO:0007669"/>
    <property type="project" value="UniProtKB-SubCell"/>
</dbReference>
<dbReference type="InterPro" id="IPR035892">
    <property type="entry name" value="C2_domain_sf"/>
</dbReference>
<protein>
    <recommendedName>
        <fullName evidence="8">C2 domain-containing protein</fullName>
    </recommendedName>
</protein>
<dbReference type="PROSITE" id="PS50004">
    <property type="entry name" value="C2"/>
    <property type="match status" value="1"/>
</dbReference>
<evidence type="ECO:0000256" key="5">
    <source>
        <dbReference type="ARBA" id="ARBA00023136"/>
    </source>
</evidence>
<comment type="subcellular location">
    <subcellularLocation>
        <location evidence="1">Membrane</location>
        <topology evidence="1">Multi-pass membrane protein</topology>
    </subcellularLocation>
</comment>
<keyword evidence="4 7" id="KW-1133">Transmembrane helix</keyword>
<feature type="region of interest" description="Disordered" evidence="6">
    <location>
        <begin position="685"/>
        <end position="710"/>
    </location>
</feature>
<dbReference type="InterPro" id="IPR004345">
    <property type="entry name" value="TB2_DP1_HVA22"/>
</dbReference>
<evidence type="ECO:0000256" key="7">
    <source>
        <dbReference type="SAM" id="Phobius"/>
    </source>
</evidence>
<keyword evidence="3 7" id="KW-0812">Transmembrane</keyword>
<evidence type="ECO:0000256" key="3">
    <source>
        <dbReference type="ARBA" id="ARBA00022692"/>
    </source>
</evidence>
<dbReference type="Pfam" id="PF00168">
    <property type="entry name" value="C2"/>
    <property type="match status" value="1"/>
</dbReference>
<feature type="transmembrane region" description="Helical" evidence="7">
    <location>
        <begin position="308"/>
        <end position="324"/>
    </location>
</feature>
<dbReference type="Gene3D" id="2.60.40.150">
    <property type="entry name" value="C2 domain"/>
    <property type="match status" value="1"/>
</dbReference>
<dbReference type="PANTHER" id="PTHR12300:SF161">
    <property type="entry name" value="RECEPTOR EXPRESSION-ENHANCING PROTEIN"/>
    <property type="match status" value="1"/>
</dbReference>
<dbReference type="InterPro" id="IPR000008">
    <property type="entry name" value="C2_dom"/>
</dbReference>
<dbReference type="SUPFAM" id="SSF49562">
    <property type="entry name" value="C2 domain (Calcium/lipid-binding domain, CaLB)"/>
    <property type="match status" value="1"/>
</dbReference>
<comment type="similarity">
    <text evidence="2">Belongs to the DP1 family.</text>
</comment>